<proteinExistence type="inferred from homology"/>
<evidence type="ECO:0000256" key="10">
    <source>
        <dbReference type="ARBA" id="ARBA00023034"/>
    </source>
</evidence>
<feature type="transmembrane region" description="Helical" evidence="16">
    <location>
        <begin position="695"/>
        <end position="717"/>
    </location>
</feature>
<feature type="non-terminal residue" evidence="18">
    <location>
        <position position="1"/>
    </location>
</feature>
<dbReference type="PANTHER" id="PTHR10903">
    <property type="entry name" value="GTPASE, IMAP FAMILY MEMBER-RELATED"/>
    <property type="match status" value="1"/>
</dbReference>
<dbReference type="Gene3D" id="3.40.50.300">
    <property type="entry name" value="P-loop containing nucleotide triphosphate hydrolases"/>
    <property type="match status" value="3"/>
</dbReference>
<evidence type="ECO:0000256" key="5">
    <source>
        <dbReference type="ARBA" id="ARBA00008535"/>
    </source>
</evidence>
<accession>A0A9W7WY74</accession>
<dbReference type="InterPro" id="IPR027417">
    <property type="entry name" value="P-loop_NTPase"/>
</dbReference>
<evidence type="ECO:0000256" key="3">
    <source>
        <dbReference type="ARBA" id="ARBA00004514"/>
    </source>
</evidence>
<protein>
    <recommendedName>
        <fullName evidence="14">GTPase IMAP family member 8</fullName>
    </recommendedName>
    <alternativeName>
        <fullName evidence="15">Immune-associated nucleotide-binding protein 9</fullName>
    </alternativeName>
</protein>
<dbReference type="CDD" id="cd01852">
    <property type="entry name" value="AIG1"/>
    <property type="match status" value="1"/>
</dbReference>
<keyword evidence="7" id="KW-0677">Repeat</keyword>
<evidence type="ECO:0000256" key="9">
    <source>
        <dbReference type="ARBA" id="ARBA00022824"/>
    </source>
</evidence>
<dbReference type="FunFam" id="3.40.50.300:FF:000366">
    <property type="entry name" value="GTPase, IMAP family member 2"/>
    <property type="match status" value="1"/>
</dbReference>
<dbReference type="AlphaFoldDB" id="A0A9W7WY74"/>
<evidence type="ECO:0000256" key="2">
    <source>
        <dbReference type="ARBA" id="ARBA00004240"/>
    </source>
</evidence>
<evidence type="ECO:0000256" key="12">
    <source>
        <dbReference type="ARBA" id="ARBA00023134"/>
    </source>
</evidence>
<evidence type="ECO:0000313" key="19">
    <source>
        <dbReference type="Proteomes" id="UP001059041"/>
    </source>
</evidence>
<keyword evidence="9" id="KW-0256">Endoplasmic reticulum</keyword>
<dbReference type="Pfam" id="PF04548">
    <property type="entry name" value="AIG1"/>
    <property type="match status" value="3"/>
</dbReference>
<evidence type="ECO:0000256" key="14">
    <source>
        <dbReference type="ARBA" id="ARBA00073539"/>
    </source>
</evidence>
<reference evidence="18" key="1">
    <citation type="submission" date="2021-02" db="EMBL/GenBank/DDBJ databases">
        <title>Comparative genomics reveals that relaxation of natural selection precedes convergent phenotypic evolution of cavefish.</title>
        <authorList>
            <person name="Peng Z."/>
        </authorList>
    </citation>
    <scope>NUCLEOTIDE SEQUENCE</scope>
    <source>
        <tissue evidence="18">Muscle</tissue>
    </source>
</reference>
<evidence type="ECO:0000256" key="6">
    <source>
        <dbReference type="ARBA" id="ARBA00022490"/>
    </source>
</evidence>
<feature type="domain" description="AIG1-type G" evidence="17">
    <location>
        <begin position="49"/>
        <end position="252"/>
    </location>
</feature>
<dbReference type="GO" id="GO:0005783">
    <property type="term" value="C:endoplasmic reticulum"/>
    <property type="evidence" value="ECO:0007669"/>
    <property type="project" value="UniProtKB-SubCell"/>
</dbReference>
<evidence type="ECO:0000313" key="18">
    <source>
        <dbReference type="EMBL" id="KAI7810380.1"/>
    </source>
</evidence>
<gene>
    <name evidence="18" type="ORF">IRJ41_000552</name>
</gene>
<dbReference type="PROSITE" id="PS51720">
    <property type="entry name" value="G_AIG1"/>
    <property type="match status" value="3"/>
</dbReference>
<dbReference type="InterPro" id="IPR006703">
    <property type="entry name" value="G_AIG1"/>
</dbReference>
<sequence>TVPLISDDDYYSSGRTEGIHWGSSNQYPQDLEAQSSTLARTEHTTTVNSSELRIVLVGKTGSGKSSTGNTILGKDKGKFDVLKLSTNGVTKTCQKEEVMVDEKKVSVIDTPGKFDPSITEETLRSEIINCINLSVPGPHVFLVVIRLDVRITDEEKNTVRWIQENFGEDAARYTIVLFTHADELDGKSLSDHMRVSNDLQALVNNCGGRCHSFNNRDKTNRSQVTQLLEKIKNMVEENGGDHYTNDMFLEAQRKIHINMFWSQTPRIVLLGEGGSGKTASRKTFLGKDSDSPHPATKTCEQHETKVDGKNVKIIDTPELFETSKNMLKMKVNAEIKKLFRISDPAPCVFLLVIKLGGKSTKVNMVKWIQENFGEDAVKYTIILFTHEDQLKGKALNEHIRTRSELQELTESCGGRYHSFNNKNMKNRSQITQLLEKIKNMVEENGGDHYTSDMFLEAQRKIHIEMFWSLKPRIVLVGKSGAGKTATRTNILRQNSDSPNSPTKTCEDHEANVEGKNVIIIDTPGRFETEKLESEIKKCVKLSLPGPHVFLLVIRLDESITEDEKHTVRWVQENIGEDAASYTIILFTHVDQLRDKTLDECITERSDLQALVNSCGGRYHTFNSTDRENQHQVAELLQKIETLAEGNKWKYFTNDKLKEFVKSKINFEKLKATLGGVGGVAGMIAGGVVLGVTEFIAAPAVAVAVGVVVIGAAGVYTYRKITQWRKKTSWDSLVNYCNIGLL</sequence>
<dbReference type="GO" id="GO:0005739">
    <property type="term" value="C:mitochondrion"/>
    <property type="evidence" value="ECO:0007669"/>
    <property type="project" value="UniProtKB-SubCell"/>
</dbReference>
<dbReference type="SUPFAM" id="SSF52540">
    <property type="entry name" value="P-loop containing nucleoside triphosphate hydrolases"/>
    <property type="match status" value="3"/>
</dbReference>
<keyword evidence="16" id="KW-1133">Transmembrane helix</keyword>
<organism evidence="18 19">
    <name type="scientific">Triplophysa rosa</name>
    <name type="common">Cave loach</name>
    <dbReference type="NCBI Taxonomy" id="992332"/>
    <lineage>
        <taxon>Eukaryota</taxon>
        <taxon>Metazoa</taxon>
        <taxon>Chordata</taxon>
        <taxon>Craniata</taxon>
        <taxon>Vertebrata</taxon>
        <taxon>Euteleostomi</taxon>
        <taxon>Actinopterygii</taxon>
        <taxon>Neopterygii</taxon>
        <taxon>Teleostei</taxon>
        <taxon>Ostariophysi</taxon>
        <taxon>Cypriniformes</taxon>
        <taxon>Nemacheilidae</taxon>
        <taxon>Triplophysa</taxon>
    </lineage>
</organism>
<name>A0A9W7WY74_TRIRA</name>
<evidence type="ECO:0000256" key="13">
    <source>
        <dbReference type="ARBA" id="ARBA00056809"/>
    </source>
</evidence>
<keyword evidence="16" id="KW-0812">Transmembrane</keyword>
<dbReference type="Proteomes" id="UP001059041">
    <property type="component" value="Linkage Group LG4"/>
</dbReference>
<evidence type="ECO:0000256" key="15">
    <source>
        <dbReference type="ARBA" id="ARBA00077278"/>
    </source>
</evidence>
<keyword evidence="16" id="KW-0472">Membrane</keyword>
<evidence type="ECO:0000256" key="11">
    <source>
        <dbReference type="ARBA" id="ARBA00023128"/>
    </source>
</evidence>
<evidence type="ECO:0000256" key="1">
    <source>
        <dbReference type="ARBA" id="ARBA00004173"/>
    </source>
</evidence>
<comment type="similarity">
    <text evidence="5">Belongs to the TRAFAC class TrmE-Era-EngA-EngB-Septin-like GTPase superfamily. AIG1/Toc34/Toc159-like paraseptin GTPase family. IAN subfamily.</text>
</comment>
<evidence type="ECO:0000256" key="4">
    <source>
        <dbReference type="ARBA" id="ARBA00004555"/>
    </source>
</evidence>
<keyword evidence="6" id="KW-0963">Cytoplasm</keyword>
<evidence type="ECO:0000256" key="16">
    <source>
        <dbReference type="SAM" id="Phobius"/>
    </source>
</evidence>
<keyword evidence="19" id="KW-1185">Reference proteome</keyword>
<evidence type="ECO:0000256" key="7">
    <source>
        <dbReference type="ARBA" id="ARBA00022737"/>
    </source>
</evidence>
<evidence type="ECO:0000256" key="8">
    <source>
        <dbReference type="ARBA" id="ARBA00022741"/>
    </source>
</evidence>
<comment type="function">
    <text evidence="13">Exerts an anti-apoptotic effect in the immune system and is involved in responses to infections.</text>
</comment>
<evidence type="ECO:0000259" key="17">
    <source>
        <dbReference type="PROSITE" id="PS51720"/>
    </source>
</evidence>
<dbReference type="GO" id="GO:0005525">
    <property type="term" value="F:GTP binding"/>
    <property type="evidence" value="ECO:0007669"/>
    <property type="project" value="UniProtKB-KW"/>
</dbReference>
<keyword evidence="11" id="KW-0496">Mitochondrion</keyword>
<feature type="domain" description="AIG1-type G" evidence="17">
    <location>
        <begin position="262"/>
        <end position="458"/>
    </location>
</feature>
<dbReference type="GO" id="GO:0005794">
    <property type="term" value="C:Golgi apparatus"/>
    <property type="evidence" value="ECO:0007669"/>
    <property type="project" value="UniProtKB-SubCell"/>
</dbReference>
<dbReference type="PANTHER" id="PTHR10903:SF188">
    <property type="entry name" value="GTPASE IMAP FAMILY MEMBER 2-LIKE-RELATED"/>
    <property type="match status" value="1"/>
</dbReference>
<dbReference type="InterPro" id="IPR045058">
    <property type="entry name" value="GIMA/IAN/Toc"/>
</dbReference>
<keyword evidence="8" id="KW-0547">Nucleotide-binding</keyword>
<feature type="domain" description="AIG1-type G" evidence="17">
    <location>
        <begin position="468"/>
        <end position="660"/>
    </location>
</feature>
<dbReference type="EMBL" id="JAFHDT010000004">
    <property type="protein sequence ID" value="KAI7810380.1"/>
    <property type="molecule type" value="Genomic_DNA"/>
</dbReference>
<dbReference type="FunFam" id="3.40.50.300:FF:000536">
    <property type="entry name" value="GTPase IMAP family member 8"/>
    <property type="match status" value="2"/>
</dbReference>
<dbReference type="GO" id="GO:0005829">
    <property type="term" value="C:cytosol"/>
    <property type="evidence" value="ECO:0007669"/>
    <property type="project" value="UniProtKB-SubCell"/>
</dbReference>
<keyword evidence="10" id="KW-0333">Golgi apparatus</keyword>
<comment type="subcellular location">
    <subcellularLocation>
        <location evidence="3">Cytoplasm</location>
        <location evidence="3">Cytosol</location>
    </subcellularLocation>
    <subcellularLocation>
        <location evidence="2">Endoplasmic reticulum</location>
    </subcellularLocation>
    <subcellularLocation>
        <location evidence="4">Golgi apparatus</location>
    </subcellularLocation>
    <subcellularLocation>
        <location evidence="1">Mitochondrion</location>
    </subcellularLocation>
</comment>
<comment type="caution">
    <text evidence="18">The sequence shown here is derived from an EMBL/GenBank/DDBJ whole genome shotgun (WGS) entry which is preliminary data.</text>
</comment>
<keyword evidence="12" id="KW-0342">GTP-binding</keyword>